<keyword evidence="4 5" id="KW-0472">Membrane</keyword>
<feature type="transmembrane region" description="Helical" evidence="5">
    <location>
        <begin position="586"/>
        <end position="608"/>
    </location>
</feature>
<reference evidence="7 8" key="1">
    <citation type="submission" date="2021-04" db="EMBL/GenBank/DDBJ databases">
        <title>Paenibacillus sp. DLE-14 whole genome sequence.</title>
        <authorList>
            <person name="Ham Y.J."/>
        </authorList>
    </citation>
    <scope>NUCLEOTIDE SEQUENCE [LARGE SCALE GENOMIC DNA]</scope>
    <source>
        <strain evidence="7 8">DLE-14</strain>
    </source>
</reference>
<protein>
    <submittedName>
        <fullName evidence="7">YhgE/Pip domain-containing protein</fullName>
    </submittedName>
</protein>
<evidence type="ECO:0000256" key="2">
    <source>
        <dbReference type="ARBA" id="ARBA00022692"/>
    </source>
</evidence>
<dbReference type="PANTHER" id="PTHR43077:SF5">
    <property type="entry name" value="PHAGE INFECTION PROTEIN"/>
    <property type="match status" value="1"/>
</dbReference>
<dbReference type="EMBL" id="JAGKSP010000011">
    <property type="protein sequence ID" value="MBP3965622.1"/>
    <property type="molecule type" value="Genomic_DNA"/>
</dbReference>
<feature type="domain" description="ABC-2 type transporter transmembrane" evidence="6">
    <location>
        <begin position="29"/>
        <end position="142"/>
    </location>
</feature>
<dbReference type="Gene3D" id="3.40.1710.10">
    <property type="entry name" value="abc type-2 transporter like domain"/>
    <property type="match status" value="1"/>
</dbReference>
<dbReference type="InterPro" id="IPR017501">
    <property type="entry name" value="Phage_infect_YhgE_C"/>
</dbReference>
<dbReference type="InterPro" id="IPR051328">
    <property type="entry name" value="T7SS_ABC-Transporter"/>
</dbReference>
<evidence type="ECO:0000313" key="8">
    <source>
        <dbReference type="Proteomes" id="UP000673394"/>
    </source>
</evidence>
<gene>
    <name evidence="7" type="ORF">I8J30_23175</name>
</gene>
<comment type="caution">
    <text evidence="7">The sequence shown here is derived from an EMBL/GenBank/DDBJ whole genome shotgun (WGS) entry which is preliminary data.</text>
</comment>
<dbReference type="Gene3D" id="1.10.287.950">
    <property type="entry name" value="Methyl-accepting chemotaxis protein"/>
    <property type="match status" value="2"/>
</dbReference>
<dbReference type="NCBIfam" id="TIGR03062">
    <property type="entry name" value="pip_yhgE_Cterm"/>
    <property type="match status" value="1"/>
</dbReference>
<dbReference type="InterPro" id="IPR017500">
    <property type="entry name" value="Phage_infect_YhgE_N"/>
</dbReference>
<evidence type="ECO:0000256" key="3">
    <source>
        <dbReference type="ARBA" id="ARBA00022989"/>
    </source>
</evidence>
<feature type="transmembrane region" description="Helical" evidence="5">
    <location>
        <begin position="620"/>
        <end position="641"/>
    </location>
</feature>
<feature type="transmembrane region" description="Helical" evidence="5">
    <location>
        <begin position="546"/>
        <end position="566"/>
    </location>
</feature>
<feature type="transmembrane region" description="Helical" evidence="5">
    <location>
        <begin position="648"/>
        <end position="667"/>
    </location>
</feature>
<dbReference type="InterPro" id="IPR013525">
    <property type="entry name" value="ABC2_TM"/>
</dbReference>
<evidence type="ECO:0000256" key="5">
    <source>
        <dbReference type="SAM" id="Phobius"/>
    </source>
</evidence>
<feature type="transmembrane region" description="Helical" evidence="5">
    <location>
        <begin position="27"/>
        <end position="48"/>
    </location>
</feature>
<feature type="transmembrane region" description="Helical" evidence="5">
    <location>
        <begin position="701"/>
        <end position="723"/>
    </location>
</feature>
<dbReference type="Pfam" id="PF12698">
    <property type="entry name" value="ABC2_membrane_3"/>
    <property type="match status" value="2"/>
</dbReference>
<organism evidence="7 8">
    <name type="scientific">Paenibacillus lignilyticus</name>
    <dbReference type="NCBI Taxonomy" id="1172615"/>
    <lineage>
        <taxon>Bacteria</taxon>
        <taxon>Bacillati</taxon>
        <taxon>Bacillota</taxon>
        <taxon>Bacilli</taxon>
        <taxon>Bacillales</taxon>
        <taxon>Paenibacillaceae</taxon>
        <taxon>Paenibacillus</taxon>
    </lineage>
</organism>
<dbReference type="RefSeq" id="WP_210662169.1">
    <property type="nucleotide sequence ID" value="NZ_JAGKSP010000011.1"/>
</dbReference>
<keyword evidence="8" id="KW-1185">Reference proteome</keyword>
<name>A0ABS5CIB2_9BACL</name>
<keyword evidence="2 5" id="KW-0812">Transmembrane</keyword>
<accession>A0ABS5CIB2</accession>
<evidence type="ECO:0000313" key="7">
    <source>
        <dbReference type="EMBL" id="MBP3965622.1"/>
    </source>
</evidence>
<keyword evidence="3 5" id="KW-1133">Transmembrane helix</keyword>
<comment type="subcellular location">
    <subcellularLocation>
        <location evidence="1">Membrane</location>
        <topology evidence="1">Multi-pass membrane protein</topology>
    </subcellularLocation>
</comment>
<dbReference type="NCBIfam" id="TIGR03061">
    <property type="entry name" value="pip_yhgE_Nterm"/>
    <property type="match status" value="1"/>
</dbReference>
<dbReference type="Proteomes" id="UP000673394">
    <property type="component" value="Unassembled WGS sequence"/>
</dbReference>
<feature type="domain" description="ABC-2 type transporter transmembrane" evidence="6">
    <location>
        <begin position="515"/>
        <end position="721"/>
    </location>
</feature>
<dbReference type="PANTHER" id="PTHR43077">
    <property type="entry name" value="TRANSPORT PERMEASE YVFS-RELATED"/>
    <property type="match status" value="1"/>
</dbReference>
<evidence type="ECO:0000259" key="6">
    <source>
        <dbReference type="Pfam" id="PF12698"/>
    </source>
</evidence>
<evidence type="ECO:0000256" key="4">
    <source>
        <dbReference type="ARBA" id="ARBA00023136"/>
    </source>
</evidence>
<proteinExistence type="predicted"/>
<sequence length="741" mass="79073">MSESKSGGLRLAWLDVKTMWISRAVRISLLGLLVLPLLYSFIYLWAFWDPTGRTDQLPLAVVNEDTGAKRSGEQRNLGQELTDKLVKSDETYWIATNRKQAHNGLMDGKYAMVLYLPADFSKLAFSVSGEDPKPTTLDVELNEGANALSAKIVRAIAGKVQENLRKELQGNYLSVIFEQVLNGAEGLQEAADGAAKLSDASERAYQGATQLTDGLRQTEGGLKKLAGGVQALTAGADELNKGIGMMNTYAERAASEWKNWSGKLTAVNQSLAALLGASKPDFTASLEDLLGDLAGLESELNAIKESSGQLGDLTTQLQNVKKSLGAGTGSLDSASGLLQDLGDKFPALAADDKFKQLSEELVDAQQAGTSAMAKLNQIAQTIDALAASLDGSITKLTKRISQLSPGLEQFRAQLSELQSAVDKAAGELDQQHLALSTVDERVKDITDGVDRLQTGSGKLKSGLAELGVGVSALQTGNAKLVAGAESLTGGLAQIHKGQAELADKLTDAAGLASEDGQADARQAIINDPVKLEEHNLHPVPNNGVGFAPYFIALSLWVGALVLFFVIDIWQVLERPHGPLSYIVSKYIALATISVCQALLSVFILHVGLGIPTVVPSIAMYGYAALVGIVFTAILYMLIAVLGSDKGRFAAVLILMLQLTSSSGSYPVKLEPPFFQYIHPLLPMTYAVEGLRHLISIGGWNAIIRTAGVLSGFGLGSLLLFYLLKRRKIMSEIRLTGEQPSR</sequence>
<evidence type="ECO:0000256" key="1">
    <source>
        <dbReference type="ARBA" id="ARBA00004141"/>
    </source>
</evidence>